<dbReference type="Proteomes" id="UP000635245">
    <property type="component" value="Unassembled WGS sequence"/>
</dbReference>
<dbReference type="RefSeq" id="WP_200320961.1">
    <property type="nucleotide sequence ID" value="NZ_JAENJH010000005.1"/>
</dbReference>
<organism evidence="1 2">
    <name type="scientific">Prauserella cavernicola</name>
    <dbReference type="NCBI Taxonomy" id="2800127"/>
    <lineage>
        <taxon>Bacteria</taxon>
        <taxon>Bacillati</taxon>
        <taxon>Actinomycetota</taxon>
        <taxon>Actinomycetes</taxon>
        <taxon>Pseudonocardiales</taxon>
        <taxon>Pseudonocardiaceae</taxon>
        <taxon>Prauserella</taxon>
    </lineage>
</organism>
<dbReference type="InterPro" id="IPR036894">
    <property type="entry name" value="YbaB-like_sf"/>
</dbReference>
<dbReference type="SUPFAM" id="SSF82607">
    <property type="entry name" value="YbaB-like"/>
    <property type="match status" value="1"/>
</dbReference>
<dbReference type="GO" id="GO:0003677">
    <property type="term" value="F:DNA binding"/>
    <property type="evidence" value="ECO:0007669"/>
    <property type="project" value="InterPro"/>
</dbReference>
<gene>
    <name evidence="1" type="ORF">JHE00_21675</name>
</gene>
<comment type="caution">
    <text evidence="1">The sequence shown here is derived from an EMBL/GenBank/DDBJ whole genome shotgun (WGS) entry which is preliminary data.</text>
</comment>
<name>A0A934V5X1_9PSEU</name>
<dbReference type="InterPro" id="IPR004401">
    <property type="entry name" value="YbaB/EbfC"/>
</dbReference>
<keyword evidence="2" id="KW-1185">Reference proteome</keyword>
<dbReference type="AlphaFoldDB" id="A0A934V5X1"/>
<reference evidence="1" key="1">
    <citation type="submission" date="2020-12" db="EMBL/GenBank/DDBJ databases">
        <title>Prauserella sp. ASG 168, a novel actinomycete isolated from cave rock.</title>
        <authorList>
            <person name="Suriyachadkun C."/>
        </authorList>
    </citation>
    <scope>NUCLEOTIDE SEQUENCE</scope>
    <source>
        <strain evidence="1">ASG 168</strain>
    </source>
</reference>
<accession>A0A934V5X1</accession>
<evidence type="ECO:0000313" key="1">
    <source>
        <dbReference type="EMBL" id="MBK1786942.1"/>
    </source>
</evidence>
<sequence length="107" mass="12180">METRHLVLTYEPVRFEQLADEIRDIQTRLAEVEETAESDDGLITVKVNARGDLLELELDPRLYRSPDSAALSREITETYRAARAAADERAFELTTRQLELTSASAKR</sequence>
<dbReference type="Pfam" id="PF02575">
    <property type="entry name" value="YbaB_DNA_bd"/>
    <property type="match status" value="1"/>
</dbReference>
<proteinExistence type="predicted"/>
<dbReference type="Gene3D" id="3.30.1310.10">
    <property type="entry name" value="Nucleoid-associated protein YbaB-like domain"/>
    <property type="match status" value="1"/>
</dbReference>
<dbReference type="EMBL" id="JAENJH010000005">
    <property type="protein sequence ID" value="MBK1786942.1"/>
    <property type="molecule type" value="Genomic_DNA"/>
</dbReference>
<protein>
    <submittedName>
        <fullName evidence="1">YbaB/EbfC family nucleoid-associated protein</fullName>
    </submittedName>
</protein>
<evidence type="ECO:0000313" key="2">
    <source>
        <dbReference type="Proteomes" id="UP000635245"/>
    </source>
</evidence>